<protein>
    <submittedName>
        <fullName evidence="1">Uncharacterized protein</fullName>
    </submittedName>
</protein>
<name>A0A090SFX0_9VIBR</name>
<dbReference type="AlphaFoldDB" id="A0A090SFX0"/>
<dbReference type="EMBL" id="BBMR01000002">
    <property type="protein sequence ID" value="GAL18387.1"/>
    <property type="molecule type" value="Genomic_DNA"/>
</dbReference>
<organism evidence="1 2">
    <name type="scientific">Vibrio maritimus</name>
    <dbReference type="NCBI Taxonomy" id="990268"/>
    <lineage>
        <taxon>Bacteria</taxon>
        <taxon>Pseudomonadati</taxon>
        <taxon>Pseudomonadota</taxon>
        <taxon>Gammaproteobacteria</taxon>
        <taxon>Vibrionales</taxon>
        <taxon>Vibrionaceae</taxon>
        <taxon>Vibrio</taxon>
    </lineage>
</organism>
<evidence type="ECO:0000313" key="1">
    <source>
        <dbReference type="EMBL" id="GAL18387.1"/>
    </source>
</evidence>
<comment type="caution">
    <text evidence="1">The sequence shown here is derived from an EMBL/GenBank/DDBJ whole genome shotgun (WGS) entry which is preliminary data.</text>
</comment>
<proteinExistence type="predicted"/>
<evidence type="ECO:0000313" key="2">
    <source>
        <dbReference type="Proteomes" id="UP000029228"/>
    </source>
</evidence>
<sequence>MNGITTQSKNILQCQRWIICLNQGREVRIENRKKSPS</sequence>
<reference evidence="1 2" key="1">
    <citation type="submission" date="2014-09" db="EMBL/GenBank/DDBJ databases">
        <title>Vibrio maritimus JCM 19235. (C45) whole genome shotgun sequence.</title>
        <authorList>
            <person name="Sawabe T."/>
            <person name="Meirelles P."/>
            <person name="Nakanishi M."/>
            <person name="Sayaka M."/>
            <person name="Hattori M."/>
            <person name="Ohkuma M."/>
        </authorList>
    </citation>
    <scope>NUCLEOTIDE SEQUENCE [LARGE SCALE GENOMIC DNA]</scope>
    <source>
        <strain evidence="2">JCM19235</strain>
    </source>
</reference>
<gene>
    <name evidence="1" type="ORF">JCM19235_6940</name>
</gene>
<dbReference type="Proteomes" id="UP000029228">
    <property type="component" value="Unassembled WGS sequence"/>
</dbReference>
<keyword evidence="2" id="KW-1185">Reference proteome</keyword>
<accession>A0A090SFX0</accession>